<dbReference type="InterPro" id="IPR002935">
    <property type="entry name" value="SAM_O-MeTrfase"/>
</dbReference>
<dbReference type="InterPro" id="IPR029063">
    <property type="entry name" value="SAM-dependent_MTases_sf"/>
</dbReference>
<dbReference type="GO" id="GO:0008171">
    <property type="term" value="F:O-methyltransferase activity"/>
    <property type="evidence" value="ECO:0007669"/>
    <property type="project" value="InterPro"/>
</dbReference>
<evidence type="ECO:0000313" key="4">
    <source>
        <dbReference type="EMBL" id="PQJ79948.1"/>
    </source>
</evidence>
<sequence>MDFLPENIDNYVLEHSQKEPRILQELSKETWQKVLNPRMLSGAYQGRVLSMISKLHQPKKILEIGTYTGYSALSLAEGLHTEGQIITIDKNEELETLQNKYFEKSGYRERIIQLVGDATKIIPTLTSKFDLVFIDADKSNYINYFHLIIHKMNLGGIILSDNVLWSGKVVEKLNSKDEDTKVLIEYNRLLNSDDRVETVLLPIRDGLTISRVVK</sequence>
<dbReference type="Gene3D" id="3.40.50.150">
    <property type="entry name" value="Vaccinia Virus protein VP39"/>
    <property type="match status" value="1"/>
</dbReference>
<dbReference type="CDD" id="cd02440">
    <property type="entry name" value="AdoMet_MTases"/>
    <property type="match status" value="1"/>
</dbReference>
<organism evidence="4 5">
    <name type="scientific">Polaribacter porphyrae</name>
    <dbReference type="NCBI Taxonomy" id="1137780"/>
    <lineage>
        <taxon>Bacteria</taxon>
        <taxon>Pseudomonadati</taxon>
        <taxon>Bacteroidota</taxon>
        <taxon>Flavobacteriia</taxon>
        <taxon>Flavobacteriales</taxon>
        <taxon>Flavobacteriaceae</taxon>
    </lineage>
</organism>
<dbReference type="AlphaFoldDB" id="A0A2S7WQQ5"/>
<evidence type="ECO:0000256" key="1">
    <source>
        <dbReference type="ARBA" id="ARBA00022603"/>
    </source>
</evidence>
<evidence type="ECO:0000256" key="3">
    <source>
        <dbReference type="ARBA" id="ARBA00022691"/>
    </source>
</evidence>
<evidence type="ECO:0000256" key="2">
    <source>
        <dbReference type="ARBA" id="ARBA00022679"/>
    </source>
</evidence>
<name>A0A2S7WQQ5_9FLAO</name>
<evidence type="ECO:0000313" key="5">
    <source>
        <dbReference type="Proteomes" id="UP000238882"/>
    </source>
</evidence>
<accession>A0A2S7WQQ5</accession>
<keyword evidence="3" id="KW-0949">S-adenosyl-L-methionine</keyword>
<dbReference type="PANTHER" id="PTHR10509">
    <property type="entry name" value="O-METHYLTRANSFERASE-RELATED"/>
    <property type="match status" value="1"/>
</dbReference>
<proteinExistence type="predicted"/>
<dbReference type="RefSeq" id="WP_105016545.1">
    <property type="nucleotide sequence ID" value="NZ_MSCN01000001.1"/>
</dbReference>
<protein>
    <submittedName>
        <fullName evidence="4">Methyltransferase</fullName>
    </submittedName>
</protein>
<dbReference type="SUPFAM" id="SSF53335">
    <property type="entry name" value="S-adenosyl-L-methionine-dependent methyltransferases"/>
    <property type="match status" value="1"/>
</dbReference>
<dbReference type="GO" id="GO:0008757">
    <property type="term" value="F:S-adenosylmethionine-dependent methyltransferase activity"/>
    <property type="evidence" value="ECO:0007669"/>
    <property type="project" value="TreeGrafter"/>
</dbReference>
<dbReference type="InterPro" id="IPR050362">
    <property type="entry name" value="Cation-dep_OMT"/>
</dbReference>
<dbReference type="PROSITE" id="PS51682">
    <property type="entry name" value="SAM_OMT_I"/>
    <property type="match status" value="1"/>
</dbReference>
<keyword evidence="1 4" id="KW-0489">Methyltransferase</keyword>
<gene>
    <name evidence="4" type="ORF">BTO18_12545</name>
</gene>
<dbReference type="PANTHER" id="PTHR10509:SF14">
    <property type="entry name" value="CAFFEOYL-COA O-METHYLTRANSFERASE 3-RELATED"/>
    <property type="match status" value="1"/>
</dbReference>
<reference evidence="4 5" key="1">
    <citation type="submission" date="2016-12" db="EMBL/GenBank/DDBJ databases">
        <title>Trade-off between light-utilization and light-protection in marine flavobacteria.</title>
        <authorList>
            <person name="Kumagai Y."/>
            <person name="Yoshizawa S."/>
            <person name="Kogure K."/>
            <person name="Iwasaki W."/>
        </authorList>
    </citation>
    <scope>NUCLEOTIDE SEQUENCE [LARGE SCALE GENOMIC DNA]</scope>
    <source>
        <strain evidence="4 5">NBRC 108759</strain>
    </source>
</reference>
<dbReference type="EMBL" id="MSCN01000001">
    <property type="protein sequence ID" value="PQJ79948.1"/>
    <property type="molecule type" value="Genomic_DNA"/>
</dbReference>
<dbReference type="Pfam" id="PF01596">
    <property type="entry name" value="Methyltransf_3"/>
    <property type="match status" value="1"/>
</dbReference>
<comment type="caution">
    <text evidence="4">The sequence shown here is derived from an EMBL/GenBank/DDBJ whole genome shotgun (WGS) entry which is preliminary data.</text>
</comment>
<dbReference type="Proteomes" id="UP000238882">
    <property type="component" value="Unassembled WGS sequence"/>
</dbReference>
<dbReference type="OrthoDB" id="9799672at2"/>
<dbReference type="GO" id="GO:0032259">
    <property type="term" value="P:methylation"/>
    <property type="evidence" value="ECO:0007669"/>
    <property type="project" value="UniProtKB-KW"/>
</dbReference>
<keyword evidence="5" id="KW-1185">Reference proteome</keyword>
<keyword evidence="2 4" id="KW-0808">Transferase</keyword>